<keyword evidence="1" id="KW-0732">Signal</keyword>
<reference evidence="2 3" key="1">
    <citation type="submission" date="2019-04" db="EMBL/GenBank/DDBJ databases">
        <title>Friends and foes A comparative genomics studyof 23 Aspergillus species from section Flavi.</title>
        <authorList>
            <consortium name="DOE Joint Genome Institute"/>
            <person name="Kjaerbolling I."/>
            <person name="Vesth T."/>
            <person name="Frisvad J.C."/>
            <person name="Nybo J.L."/>
            <person name="Theobald S."/>
            <person name="Kildgaard S."/>
            <person name="Isbrandt T."/>
            <person name="Kuo A."/>
            <person name="Sato A."/>
            <person name="Lyhne E.K."/>
            <person name="Kogle M.E."/>
            <person name="Wiebenga A."/>
            <person name="Kun R.S."/>
            <person name="Lubbers R.J."/>
            <person name="Makela M.R."/>
            <person name="Barry K."/>
            <person name="Chovatia M."/>
            <person name="Clum A."/>
            <person name="Daum C."/>
            <person name="Haridas S."/>
            <person name="He G."/>
            <person name="LaButti K."/>
            <person name="Lipzen A."/>
            <person name="Mondo S."/>
            <person name="Riley R."/>
            <person name="Salamov A."/>
            <person name="Simmons B.A."/>
            <person name="Magnuson J.K."/>
            <person name="Henrissat B."/>
            <person name="Mortensen U.H."/>
            <person name="Larsen T.O."/>
            <person name="Devries R.P."/>
            <person name="Grigoriev I.V."/>
            <person name="Machida M."/>
            <person name="Baker S.E."/>
            <person name="Andersen M.R."/>
        </authorList>
    </citation>
    <scope>NUCLEOTIDE SEQUENCE [LARGE SCALE GENOMIC DNA]</scope>
    <source>
        <strain evidence="2 3">IBT 29228</strain>
    </source>
</reference>
<dbReference type="AlphaFoldDB" id="A0A5N7B8W2"/>
<gene>
    <name evidence="2" type="ORF">BDV26DRAFT_262169</name>
</gene>
<evidence type="ECO:0000313" key="3">
    <source>
        <dbReference type="Proteomes" id="UP000326198"/>
    </source>
</evidence>
<feature type="chain" id="PRO_5025032841" evidence="1">
    <location>
        <begin position="16"/>
        <end position="403"/>
    </location>
</feature>
<dbReference type="OrthoDB" id="74545at2759"/>
<dbReference type="PANTHER" id="PTHR37015:SF2">
    <property type="entry name" value="REVERSE TRANSCRIPTASE DOMAIN-CONTAINING PROTEIN"/>
    <property type="match status" value="1"/>
</dbReference>
<protein>
    <submittedName>
        <fullName evidence="2">Uncharacterized protein</fullName>
    </submittedName>
</protein>
<accession>A0A5N7B8W2</accession>
<dbReference type="Proteomes" id="UP000326198">
    <property type="component" value="Unassembled WGS sequence"/>
</dbReference>
<proteinExistence type="predicted"/>
<sequence length="403" mass="46364">MILIPSLVCASVALLEPMCLKTDGEILWRVHDDFWFWSSNHQSCVTAWHTIQHFNTTLGISLSTAKTGSARIMHNVTGSPPAVDPVLPPGQIRWGMLYLNPQSGRFEIDQQMVGNHVEELERQLKDQAKSVFGWIQAWNSYATTFFTSNFGKPANCFGRQHVDMMLATHERIQRTALSLDSEGNKGDRSVIQFLRDIICSRYNIASVPDGFFFLPIELGGLELSSPFIHLVGMRDSIIENPSRLLDKFLEDEKDAYASAKLRYEHRHNNNQHMTLNTHGFQPPDADRFMTFEEYIRYREVLGYGFTGELKEVYDKLLKRPAQQDIETDPNDTVFRELRQLSAHPNLRGIKADWYRMDAYWKWVAELYGPEIIERFGGFNIVDPGLLPIGMVSLFRSGRIKWQE</sequence>
<organism evidence="2 3">
    <name type="scientific">Aspergillus bertholletiae</name>
    <dbReference type="NCBI Taxonomy" id="1226010"/>
    <lineage>
        <taxon>Eukaryota</taxon>
        <taxon>Fungi</taxon>
        <taxon>Dikarya</taxon>
        <taxon>Ascomycota</taxon>
        <taxon>Pezizomycotina</taxon>
        <taxon>Eurotiomycetes</taxon>
        <taxon>Eurotiomycetidae</taxon>
        <taxon>Eurotiales</taxon>
        <taxon>Aspergillaceae</taxon>
        <taxon>Aspergillus</taxon>
        <taxon>Aspergillus subgen. Circumdati</taxon>
    </lineage>
</organism>
<evidence type="ECO:0000256" key="1">
    <source>
        <dbReference type="SAM" id="SignalP"/>
    </source>
</evidence>
<dbReference type="PANTHER" id="PTHR37015">
    <property type="entry name" value="REVERSE TRANSCRIPTASE DOMAIN-CONTAINING PROTEIN"/>
    <property type="match status" value="1"/>
</dbReference>
<keyword evidence="3" id="KW-1185">Reference proteome</keyword>
<name>A0A5N7B8W2_9EURO</name>
<dbReference type="EMBL" id="ML736212">
    <property type="protein sequence ID" value="KAE8378178.1"/>
    <property type="molecule type" value="Genomic_DNA"/>
</dbReference>
<feature type="signal peptide" evidence="1">
    <location>
        <begin position="1"/>
        <end position="15"/>
    </location>
</feature>
<evidence type="ECO:0000313" key="2">
    <source>
        <dbReference type="EMBL" id="KAE8378178.1"/>
    </source>
</evidence>